<organism evidence="1 2">
    <name type="scientific">Trichostrongylus colubriformis</name>
    <name type="common">Black scour worm</name>
    <dbReference type="NCBI Taxonomy" id="6319"/>
    <lineage>
        <taxon>Eukaryota</taxon>
        <taxon>Metazoa</taxon>
        <taxon>Ecdysozoa</taxon>
        <taxon>Nematoda</taxon>
        <taxon>Chromadorea</taxon>
        <taxon>Rhabditida</taxon>
        <taxon>Rhabditina</taxon>
        <taxon>Rhabditomorpha</taxon>
        <taxon>Strongyloidea</taxon>
        <taxon>Trichostrongylidae</taxon>
        <taxon>Trichostrongylus</taxon>
    </lineage>
</organism>
<comment type="caution">
    <text evidence="1">The sequence shown here is derived from an EMBL/GenBank/DDBJ whole genome shotgun (WGS) entry which is preliminary data.</text>
</comment>
<protein>
    <submittedName>
        <fullName evidence="1">Mitochondrial ribosomal protein S9</fullName>
    </submittedName>
</protein>
<reference evidence="1 2" key="1">
    <citation type="submission" date="2019-10" db="EMBL/GenBank/DDBJ databases">
        <title>Assembly and Annotation for the nematode Trichostrongylus colubriformis.</title>
        <authorList>
            <person name="Martin J."/>
        </authorList>
    </citation>
    <scope>NUCLEOTIDE SEQUENCE [LARGE SCALE GENOMIC DNA]</scope>
    <source>
        <strain evidence="1">G859</strain>
        <tissue evidence="1">Whole worm</tissue>
    </source>
</reference>
<evidence type="ECO:0000313" key="2">
    <source>
        <dbReference type="Proteomes" id="UP001331761"/>
    </source>
</evidence>
<proteinExistence type="predicted"/>
<dbReference type="AlphaFoldDB" id="A0AAN8FP56"/>
<keyword evidence="1" id="KW-0689">Ribosomal protein</keyword>
<dbReference type="EMBL" id="WIXE01021959">
    <property type="protein sequence ID" value="KAK5967898.1"/>
    <property type="molecule type" value="Genomic_DNA"/>
</dbReference>
<dbReference type="GO" id="GO:0005840">
    <property type="term" value="C:ribosome"/>
    <property type="evidence" value="ECO:0007669"/>
    <property type="project" value="UniProtKB-KW"/>
</dbReference>
<sequence length="170" mass="19614">MFRTLLPSVRAARLLSTESVASSSFTEEKPLKKIGRALETYIKLSREHVSMMARERADFELGRRHLANMMNMDPHTMTQEDIDTAISYLFPSGLFDLKARPVMRPPDEIMPKFHRFEFDEEGRPKDSRFFTLRPAFYKLLSDIGIKTRTVTSFYNDHLSAGSKGTEIQSM</sequence>
<gene>
    <name evidence="1" type="ORF">GCK32_017223</name>
</gene>
<name>A0AAN8FP56_TRICO</name>
<evidence type="ECO:0000313" key="1">
    <source>
        <dbReference type="EMBL" id="KAK5967898.1"/>
    </source>
</evidence>
<keyword evidence="2" id="KW-1185">Reference proteome</keyword>
<dbReference type="Proteomes" id="UP001331761">
    <property type="component" value="Unassembled WGS sequence"/>
</dbReference>
<keyword evidence="1" id="KW-0687">Ribonucleoprotein</keyword>
<accession>A0AAN8FP56</accession>